<reference evidence="2" key="1">
    <citation type="journal article" date="2014" name="Proc. Natl. Acad. Sci. U.S.A.">
        <title>Extensive sampling of basidiomycete genomes demonstrates inadequacy of the white-rot/brown-rot paradigm for wood decay fungi.</title>
        <authorList>
            <person name="Riley R."/>
            <person name="Salamov A.A."/>
            <person name="Brown D.W."/>
            <person name="Nagy L.G."/>
            <person name="Floudas D."/>
            <person name="Held B.W."/>
            <person name="Levasseur A."/>
            <person name="Lombard V."/>
            <person name="Morin E."/>
            <person name="Otillar R."/>
            <person name="Lindquist E.A."/>
            <person name="Sun H."/>
            <person name="LaButti K.M."/>
            <person name="Schmutz J."/>
            <person name="Jabbour D."/>
            <person name="Luo H."/>
            <person name="Baker S.E."/>
            <person name="Pisabarro A.G."/>
            <person name="Walton J.D."/>
            <person name="Blanchette R.A."/>
            <person name="Henrissat B."/>
            <person name="Martin F."/>
            <person name="Cullen D."/>
            <person name="Hibbett D.S."/>
            <person name="Grigoriev I.V."/>
        </authorList>
    </citation>
    <scope>NUCLEOTIDE SEQUENCE [LARGE SCALE GENOMIC DNA]</scope>
    <source>
        <strain evidence="2">FD-172 SS1</strain>
    </source>
</reference>
<keyword evidence="2" id="KW-1185">Reference proteome</keyword>
<evidence type="ECO:0000313" key="2">
    <source>
        <dbReference type="Proteomes" id="UP000027195"/>
    </source>
</evidence>
<dbReference type="Proteomes" id="UP000027195">
    <property type="component" value="Unassembled WGS sequence"/>
</dbReference>
<gene>
    <name evidence="1" type="ORF">BOTBODRAFT_487310</name>
</gene>
<protein>
    <submittedName>
        <fullName evidence="1">Uncharacterized protein</fullName>
    </submittedName>
</protein>
<dbReference type="AlphaFoldDB" id="A0A067M4G2"/>
<dbReference type="HOGENOM" id="CLU_1669110_0_0_1"/>
<dbReference type="InParanoid" id="A0A067M4G2"/>
<proteinExistence type="predicted"/>
<name>A0A067M4G2_BOTB1</name>
<sequence>MWDQRCSIGFRSGDCAGHSITSIPCSARKFVASFERLEELVAEDLCVELRIHVPVNTARDPNSICCHASPDHDMTAAKFDRLRNIPRFMCFPRHSPAPNVSVRVMHLHLRLITPYHALPILHCPSFMLARKHKTIANLSFGEPGFSTLPIALHASIMK</sequence>
<accession>A0A067M4G2</accession>
<evidence type="ECO:0000313" key="1">
    <source>
        <dbReference type="EMBL" id="KDQ10668.1"/>
    </source>
</evidence>
<dbReference type="EMBL" id="KL198065">
    <property type="protein sequence ID" value="KDQ10668.1"/>
    <property type="molecule type" value="Genomic_DNA"/>
</dbReference>
<organism evidence="1 2">
    <name type="scientific">Botryobasidium botryosum (strain FD-172 SS1)</name>
    <dbReference type="NCBI Taxonomy" id="930990"/>
    <lineage>
        <taxon>Eukaryota</taxon>
        <taxon>Fungi</taxon>
        <taxon>Dikarya</taxon>
        <taxon>Basidiomycota</taxon>
        <taxon>Agaricomycotina</taxon>
        <taxon>Agaricomycetes</taxon>
        <taxon>Cantharellales</taxon>
        <taxon>Botryobasidiaceae</taxon>
        <taxon>Botryobasidium</taxon>
    </lineage>
</organism>